<evidence type="ECO:0000313" key="8">
    <source>
        <dbReference type="Proteomes" id="UP000521313"/>
    </source>
</evidence>
<dbReference type="InterPro" id="IPR003837">
    <property type="entry name" value="GatC"/>
</dbReference>
<dbReference type="Proteomes" id="UP000521313">
    <property type="component" value="Unassembled WGS sequence"/>
</dbReference>
<comment type="caution">
    <text evidence="6">The sequence shown here is derived from an EMBL/GenBank/DDBJ whole genome shotgun (WGS) entry which is preliminary data.</text>
</comment>
<protein>
    <submittedName>
        <fullName evidence="6">Aspartyl/glutamyl-tRNA(Asn/Gln) amidotransferase C subunit</fullName>
    </submittedName>
</protein>
<evidence type="ECO:0000256" key="3">
    <source>
        <dbReference type="ARBA" id="ARBA00024799"/>
    </source>
</evidence>
<keyword evidence="9" id="KW-1185">Reference proteome</keyword>
<dbReference type="RefSeq" id="WP_183375731.1">
    <property type="nucleotide sequence ID" value="NZ_CAWVLV010000045.1"/>
</dbReference>
<dbReference type="SUPFAM" id="SSF141000">
    <property type="entry name" value="Glu-tRNAGln amidotransferase C subunit"/>
    <property type="match status" value="1"/>
</dbReference>
<evidence type="ECO:0000256" key="4">
    <source>
        <dbReference type="ARBA" id="ARBA00047380"/>
    </source>
</evidence>
<evidence type="ECO:0000256" key="5">
    <source>
        <dbReference type="ARBA" id="ARBA00047913"/>
    </source>
</evidence>
<evidence type="ECO:0000313" key="6">
    <source>
        <dbReference type="EMBL" id="MBB5185132.1"/>
    </source>
</evidence>
<comment type="function">
    <text evidence="3">Allows the formation of correctly charged Asn-tRNA(Asn) or Gln-tRNA(Gln) through the transamidation of misacylated Asp-tRNA(Asn) or Glu-tRNA(Gln) in organisms which lack either or both of asparaginyl-tRNA or glutaminyl-tRNA synthetases. The reaction takes place in the presence of glutamine and ATP through an activated phospho-Asp-tRNA(Asn) or phospho-Glu-tRNA(Gln).</text>
</comment>
<name>A0A7W8D2Y8_9FIRM</name>
<comment type="similarity">
    <text evidence="1">Belongs to the GatC family.</text>
</comment>
<keyword evidence="6" id="KW-0808">Transferase</keyword>
<proteinExistence type="inferred from homology"/>
<organism evidence="6 8">
    <name type="scientific">Faecalicoccus acidiformans</name>
    <dbReference type="NCBI Taxonomy" id="915173"/>
    <lineage>
        <taxon>Bacteria</taxon>
        <taxon>Bacillati</taxon>
        <taxon>Bacillota</taxon>
        <taxon>Erysipelotrichia</taxon>
        <taxon>Erysipelotrichales</taxon>
        <taxon>Erysipelotrichaceae</taxon>
        <taxon>Faecalicoccus</taxon>
    </lineage>
</organism>
<comment type="catalytic activity">
    <reaction evidence="4">
        <text>L-aspartyl-tRNA(Asn) + L-glutamine + ATP + H2O = L-asparaginyl-tRNA(Asn) + L-glutamate + ADP + phosphate + 2 H(+)</text>
        <dbReference type="Rhea" id="RHEA:14513"/>
        <dbReference type="Rhea" id="RHEA-COMP:9674"/>
        <dbReference type="Rhea" id="RHEA-COMP:9677"/>
        <dbReference type="ChEBI" id="CHEBI:15377"/>
        <dbReference type="ChEBI" id="CHEBI:15378"/>
        <dbReference type="ChEBI" id="CHEBI:29985"/>
        <dbReference type="ChEBI" id="CHEBI:30616"/>
        <dbReference type="ChEBI" id="CHEBI:43474"/>
        <dbReference type="ChEBI" id="CHEBI:58359"/>
        <dbReference type="ChEBI" id="CHEBI:78515"/>
        <dbReference type="ChEBI" id="CHEBI:78516"/>
        <dbReference type="ChEBI" id="CHEBI:456216"/>
    </reaction>
</comment>
<comment type="subunit">
    <text evidence="2">Heterotrimer of A, B and C subunits.</text>
</comment>
<reference evidence="7" key="2">
    <citation type="submission" date="2020-08" db="EMBL/GenBank/DDBJ databases">
        <authorList>
            <person name="Cejkova D."/>
            <person name="Kubasova T."/>
            <person name="Jahodarova E."/>
            <person name="Rychlik I."/>
        </authorList>
    </citation>
    <scope>NUCLEOTIDE SEQUENCE</scope>
    <source>
        <strain evidence="7">An423</strain>
    </source>
</reference>
<evidence type="ECO:0000313" key="9">
    <source>
        <dbReference type="Proteomes" id="UP000775500"/>
    </source>
</evidence>
<dbReference type="Proteomes" id="UP000775500">
    <property type="component" value="Unassembled WGS sequence"/>
</dbReference>
<evidence type="ECO:0000256" key="1">
    <source>
        <dbReference type="ARBA" id="ARBA00010757"/>
    </source>
</evidence>
<dbReference type="Pfam" id="PF02686">
    <property type="entry name" value="GatC"/>
    <property type="match status" value="1"/>
</dbReference>
<evidence type="ECO:0000313" key="7">
    <source>
        <dbReference type="EMBL" id="MBM6830591.1"/>
    </source>
</evidence>
<reference evidence="7 9" key="3">
    <citation type="journal article" date="2021" name="Sci. Rep.">
        <title>The distribution of antibiotic resistance genes in chicken gut microbiota commensals.</title>
        <authorList>
            <person name="Juricova H."/>
            <person name="Matiasovicova J."/>
            <person name="Kubasova T."/>
            <person name="Cejkova D."/>
            <person name="Rychlik I."/>
        </authorList>
    </citation>
    <scope>NUCLEOTIDE SEQUENCE [LARGE SCALE GENOMIC DNA]</scope>
    <source>
        <strain evidence="7 9">An423</strain>
    </source>
</reference>
<dbReference type="EMBL" id="JACHHD010000010">
    <property type="protein sequence ID" value="MBB5185132.1"/>
    <property type="molecule type" value="Genomic_DNA"/>
</dbReference>
<reference evidence="6 8" key="1">
    <citation type="submission" date="2020-08" db="EMBL/GenBank/DDBJ databases">
        <title>Genomic Encyclopedia of Type Strains, Phase IV (KMG-IV): sequencing the most valuable type-strain genomes for metagenomic binning, comparative biology and taxonomic classification.</title>
        <authorList>
            <person name="Goeker M."/>
        </authorList>
    </citation>
    <scope>NUCLEOTIDE SEQUENCE [LARGE SCALE GENOMIC DNA]</scope>
    <source>
        <strain evidence="6 8">DSM 26963</strain>
    </source>
</reference>
<dbReference type="AlphaFoldDB" id="A0A7W8D2Y8"/>
<evidence type="ECO:0000256" key="2">
    <source>
        <dbReference type="ARBA" id="ARBA00011123"/>
    </source>
</evidence>
<dbReference type="InterPro" id="IPR036113">
    <property type="entry name" value="Asp/Glu-ADT_sf_sub_c"/>
</dbReference>
<accession>A0A7W8D2Y8</accession>
<dbReference type="GO" id="GO:0016740">
    <property type="term" value="F:transferase activity"/>
    <property type="evidence" value="ECO:0007669"/>
    <property type="project" value="UniProtKB-KW"/>
</dbReference>
<dbReference type="GO" id="GO:0006450">
    <property type="term" value="P:regulation of translational fidelity"/>
    <property type="evidence" value="ECO:0007669"/>
    <property type="project" value="InterPro"/>
</dbReference>
<sequence length="102" mass="11876">MDRSLILSLSEDLHFSLTEEEIQDIQKDFAWVQSIQDQFTQIDVSNVEPMTSCVEFFEQDLRLDRANPCLGKEQVLQNSKKIKEDKILVNQVVRSSCDLKTR</sequence>
<comment type="catalytic activity">
    <reaction evidence="5">
        <text>L-glutamyl-tRNA(Gln) + L-glutamine + ATP + H2O = L-glutaminyl-tRNA(Gln) + L-glutamate + ADP + phosphate + H(+)</text>
        <dbReference type="Rhea" id="RHEA:17521"/>
        <dbReference type="Rhea" id="RHEA-COMP:9681"/>
        <dbReference type="Rhea" id="RHEA-COMP:9684"/>
        <dbReference type="ChEBI" id="CHEBI:15377"/>
        <dbReference type="ChEBI" id="CHEBI:15378"/>
        <dbReference type="ChEBI" id="CHEBI:29985"/>
        <dbReference type="ChEBI" id="CHEBI:30616"/>
        <dbReference type="ChEBI" id="CHEBI:43474"/>
        <dbReference type="ChEBI" id="CHEBI:58359"/>
        <dbReference type="ChEBI" id="CHEBI:78520"/>
        <dbReference type="ChEBI" id="CHEBI:78521"/>
        <dbReference type="ChEBI" id="CHEBI:456216"/>
    </reaction>
</comment>
<dbReference type="EMBL" id="JACJLU010000001">
    <property type="protein sequence ID" value="MBM6830591.1"/>
    <property type="molecule type" value="Genomic_DNA"/>
</dbReference>
<gene>
    <name evidence="7" type="ORF">H5982_00510</name>
    <name evidence="6" type="ORF">HNQ43_001181</name>
</gene>